<evidence type="ECO:0000313" key="1">
    <source>
        <dbReference type="EMBL" id="MFD1328723.1"/>
    </source>
</evidence>
<dbReference type="EMBL" id="JBHTNF010000006">
    <property type="protein sequence ID" value="MFD1328723.1"/>
    <property type="molecule type" value="Genomic_DNA"/>
</dbReference>
<gene>
    <name evidence="1" type="ORF">ACFQ33_12565</name>
</gene>
<dbReference type="Proteomes" id="UP001597173">
    <property type="component" value="Unassembled WGS sequence"/>
</dbReference>
<sequence length="169" mass="19764">MTKARRWDRAQLLCLHNVKPGKHIESLLVCLSADSRISGFSPPVSSIAHLFRTNKDVDWRARGLVFPERPMQKSFNFKMQPWGRPVSKYVFTVHERWAIFRVHGERCYLGREPIDLKTMQVDHIVPESLLDDPESLAKALEARRLRHKQLRKLAACLRRMQQQKTCSSF</sequence>
<comment type="caution">
    <text evidence="1">The sequence shown here is derived from an EMBL/GenBank/DDBJ whole genome shotgun (WGS) entry which is preliminary data.</text>
</comment>
<evidence type="ECO:0008006" key="3">
    <source>
        <dbReference type="Google" id="ProtNLM"/>
    </source>
</evidence>
<organism evidence="1 2">
    <name type="scientific">Mycoplana ramosa</name>
    <name type="common">Mycoplana bullata</name>
    <dbReference type="NCBI Taxonomy" id="40837"/>
    <lineage>
        <taxon>Bacteria</taxon>
        <taxon>Pseudomonadati</taxon>
        <taxon>Pseudomonadota</taxon>
        <taxon>Alphaproteobacteria</taxon>
        <taxon>Hyphomicrobiales</taxon>
        <taxon>Rhizobiaceae</taxon>
        <taxon>Mycoplana</taxon>
    </lineage>
</organism>
<proteinExistence type="predicted"/>
<protein>
    <recommendedName>
        <fullName evidence="3">HNH endonuclease</fullName>
    </recommendedName>
</protein>
<dbReference type="RefSeq" id="WP_374838967.1">
    <property type="nucleotide sequence ID" value="NZ_JBHEEW010000008.1"/>
</dbReference>
<name>A0ABW3YXN0_MYCRA</name>
<keyword evidence="2" id="KW-1185">Reference proteome</keyword>
<reference evidence="2" key="1">
    <citation type="journal article" date="2019" name="Int. J. Syst. Evol. Microbiol.">
        <title>The Global Catalogue of Microorganisms (GCM) 10K type strain sequencing project: providing services to taxonomists for standard genome sequencing and annotation.</title>
        <authorList>
            <consortium name="The Broad Institute Genomics Platform"/>
            <consortium name="The Broad Institute Genome Sequencing Center for Infectious Disease"/>
            <person name="Wu L."/>
            <person name="Ma J."/>
        </authorList>
    </citation>
    <scope>NUCLEOTIDE SEQUENCE [LARGE SCALE GENOMIC DNA]</scope>
    <source>
        <strain evidence="2">CCUG 55609</strain>
    </source>
</reference>
<evidence type="ECO:0000313" key="2">
    <source>
        <dbReference type="Proteomes" id="UP001597173"/>
    </source>
</evidence>
<accession>A0ABW3YXN0</accession>